<feature type="compositionally biased region" description="Basic residues" evidence="1">
    <location>
        <begin position="130"/>
        <end position="140"/>
    </location>
</feature>
<feature type="compositionally biased region" description="Basic and acidic residues" evidence="1">
    <location>
        <begin position="675"/>
        <end position="693"/>
    </location>
</feature>
<evidence type="ECO:0000313" key="3">
    <source>
        <dbReference type="Proteomes" id="UP001465976"/>
    </source>
</evidence>
<feature type="region of interest" description="Disordered" evidence="1">
    <location>
        <begin position="675"/>
        <end position="771"/>
    </location>
</feature>
<feature type="region of interest" description="Disordered" evidence="1">
    <location>
        <begin position="342"/>
        <end position="378"/>
    </location>
</feature>
<feature type="region of interest" description="Disordered" evidence="1">
    <location>
        <begin position="789"/>
        <end position="886"/>
    </location>
</feature>
<feature type="compositionally biased region" description="Low complexity" evidence="1">
    <location>
        <begin position="175"/>
        <end position="194"/>
    </location>
</feature>
<feature type="compositionally biased region" description="Basic residues" evidence="1">
    <location>
        <begin position="427"/>
        <end position="436"/>
    </location>
</feature>
<feature type="compositionally biased region" description="Low complexity" evidence="1">
    <location>
        <begin position="110"/>
        <end position="127"/>
    </location>
</feature>
<dbReference type="EMBL" id="JBAHYK010000178">
    <property type="protein sequence ID" value="KAL0577099.1"/>
    <property type="molecule type" value="Genomic_DNA"/>
</dbReference>
<feature type="compositionally biased region" description="Low complexity" evidence="1">
    <location>
        <begin position="729"/>
        <end position="738"/>
    </location>
</feature>
<name>A0ABR3FPT3_9AGAR</name>
<feature type="compositionally biased region" description="Acidic residues" evidence="1">
    <location>
        <begin position="458"/>
        <end position="467"/>
    </location>
</feature>
<feature type="compositionally biased region" description="Basic and acidic residues" evidence="1">
    <location>
        <begin position="876"/>
        <end position="886"/>
    </location>
</feature>
<feature type="compositionally biased region" description="Low complexity" evidence="1">
    <location>
        <begin position="1"/>
        <end position="16"/>
    </location>
</feature>
<feature type="compositionally biased region" description="Low complexity" evidence="1">
    <location>
        <begin position="344"/>
        <end position="362"/>
    </location>
</feature>
<feature type="compositionally biased region" description="Low complexity" evidence="1">
    <location>
        <begin position="789"/>
        <end position="804"/>
    </location>
</feature>
<feature type="region of interest" description="Disordered" evidence="1">
    <location>
        <begin position="1"/>
        <end position="237"/>
    </location>
</feature>
<dbReference type="Proteomes" id="UP001465976">
    <property type="component" value="Unassembled WGS sequence"/>
</dbReference>
<proteinExistence type="predicted"/>
<evidence type="ECO:0008006" key="4">
    <source>
        <dbReference type="Google" id="ProtNLM"/>
    </source>
</evidence>
<comment type="caution">
    <text evidence="2">The sequence shown here is derived from an EMBL/GenBank/DDBJ whole genome shotgun (WGS) entry which is preliminary data.</text>
</comment>
<accession>A0ABR3FPT3</accession>
<sequence>MSDTQTPSTPRRSTTRNAKPGGSPTTLSGGRKEDIFGDSPSKKGSASVKYGGKKKAGGGGGTGSSPSKAPDSRRGSLSTRLGLSNDAKVSKPASLSAPQRNNGTGKGSKKAAQPPSSTSASISTPVSLTPKKKQNLKRSRAAAEISITSDEEGVGQSDSELSELTTPPSSPPKPTYQHPPSSKASVISISSGSPSRPPHKPTGKRSPGKPKPVSKKHDSKQLPKSASWASSTSTRNTFEVPESWSLDTLGTHVMVMLNPGDPNGRVKVHQSEEQEAESNETRWYWWPAKVERSRSSTKDEFVVTPYGLNRHEELHLPVASASSSNILPLTTKLGHVRFETLTQSFPPSHPASNSAASSSVQRSPKKKRKLNKPPTSAELEGLYGQALAQALEEHQEDEYGGVPPLSMALSRAASFSVVNGSSPGRAGKGKQKRRPTVLKESISDDELTEVESANGSDNDSEEIEDPGPDAFVSVPDERILCRAKKSTMTEYWPAVVLEYVPPPKKGKGKGKSRSPVEGLYKVMYLDGITKEIPRSWFYVFEEDGFGTCKIGKFESEFIDNPNDDSDDEDSFSEFDFEAVLNSVSQQPPDSTSGETDFHSLPLPTQFVHVIPVLQAVLQNTYPPTRKRHEAFVKGGKSRSALKAEHEAGLRGRMAPKDAASFGRMVQGWCLGSSRKELQDTNESESLRDGDREAGPNGIVHSVDQSNGEVLGSTDDTSMAVDSEEPVGPTATTSTTVVTEDANAQMDGPDEVSCKENISPHPHLSVDMDTKPQSEATMVDAEITLLEEAGAASTESSTSTSHSLAPSPPQSSHPPSLSGASPALDLDDDRPGMAPPLPLLTTQGIATPPTMDEDSPLTPIASQETQGAAPPEAFEGNSERPRRQRERQIGCESYEALIGVEKVSYIMTLLHPIVIRQILLWRDGSRTPGQLQLLSDAEELALHEKAEELVKETDWVFDVVRLRAVAEKRAKKAQGEGGRARRAGKRG</sequence>
<protein>
    <recommendedName>
        <fullName evidence="4">PWWP domain-containing protein</fullName>
    </recommendedName>
</protein>
<gene>
    <name evidence="2" type="ORF">V5O48_004891</name>
</gene>
<keyword evidence="3" id="KW-1185">Reference proteome</keyword>
<evidence type="ECO:0000313" key="2">
    <source>
        <dbReference type="EMBL" id="KAL0577099.1"/>
    </source>
</evidence>
<feature type="region of interest" description="Disordered" evidence="1">
    <location>
        <begin position="967"/>
        <end position="986"/>
    </location>
</feature>
<evidence type="ECO:0000256" key="1">
    <source>
        <dbReference type="SAM" id="MobiDB-lite"/>
    </source>
</evidence>
<reference evidence="2 3" key="1">
    <citation type="submission" date="2024-02" db="EMBL/GenBank/DDBJ databases">
        <title>A draft genome for the cacao thread blight pathogen Marasmius crinis-equi.</title>
        <authorList>
            <person name="Cohen S.P."/>
            <person name="Baruah I.K."/>
            <person name="Amoako-Attah I."/>
            <person name="Bukari Y."/>
            <person name="Meinhardt L.W."/>
            <person name="Bailey B.A."/>
        </authorList>
    </citation>
    <scope>NUCLEOTIDE SEQUENCE [LARGE SCALE GENOMIC DNA]</scope>
    <source>
        <strain evidence="2 3">GH-76</strain>
    </source>
</reference>
<feature type="compositionally biased region" description="Polar residues" evidence="1">
    <location>
        <begin position="222"/>
        <end position="237"/>
    </location>
</feature>
<feature type="compositionally biased region" description="Basic residues" evidence="1">
    <location>
        <begin position="197"/>
        <end position="214"/>
    </location>
</feature>
<feature type="region of interest" description="Disordered" evidence="1">
    <location>
        <begin position="417"/>
        <end position="470"/>
    </location>
</feature>
<organism evidence="2 3">
    <name type="scientific">Marasmius crinis-equi</name>
    <dbReference type="NCBI Taxonomy" id="585013"/>
    <lineage>
        <taxon>Eukaryota</taxon>
        <taxon>Fungi</taxon>
        <taxon>Dikarya</taxon>
        <taxon>Basidiomycota</taxon>
        <taxon>Agaricomycotina</taxon>
        <taxon>Agaricomycetes</taxon>
        <taxon>Agaricomycetidae</taxon>
        <taxon>Agaricales</taxon>
        <taxon>Marasmiineae</taxon>
        <taxon>Marasmiaceae</taxon>
        <taxon>Marasmius</taxon>
    </lineage>
</organism>